<comment type="caution">
    <text evidence="2">The sequence shown here is derived from an EMBL/GenBank/DDBJ whole genome shotgun (WGS) entry which is preliminary data.</text>
</comment>
<feature type="domain" description="F-box associated beta-propeller type 1" evidence="1">
    <location>
        <begin position="101"/>
        <end position="322"/>
    </location>
</feature>
<dbReference type="SUPFAM" id="SSF81383">
    <property type="entry name" value="F-box domain"/>
    <property type="match status" value="1"/>
</dbReference>
<evidence type="ECO:0000313" key="3">
    <source>
        <dbReference type="Proteomes" id="UP001443914"/>
    </source>
</evidence>
<dbReference type="PANTHER" id="PTHR31672">
    <property type="entry name" value="BNACNNG10540D PROTEIN"/>
    <property type="match status" value="1"/>
</dbReference>
<reference evidence="2" key="1">
    <citation type="submission" date="2024-03" db="EMBL/GenBank/DDBJ databases">
        <title>WGS assembly of Saponaria officinalis var. Norfolk2.</title>
        <authorList>
            <person name="Jenkins J."/>
            <person name="Shu S."/>
            <person name="Grimwood J."/>
            <person name="Barry K."/>
            <person name="Goodstein D."/>
            <person name="Schmutz J."/>
            <person name="Leebens-Mack J."/>
            <person name="Osbourn A."/>
        </authorList>
    </citation>
    <scope>NUCLEOTIDE SEQUENCE [LARGE SCALE GENOMIC DNA]</scope>
    <source>
        <strain evidence="2">JIC</strain>
    </source>
</reference>
<dbReference type="Pfam" id="PF07734">
    <property type="entry name" value="FBA_1"/>
    <property type="match status" value="1"/>
</dbReference>
<accession>A0AAW1I719</accession>
<gene>
    <name evidence="2" type="ORF">RND81_10G208400</name>
</gene>
<protein>
    <recommendedName>
        <fullName evidence="1">F-box associated beta-propeller type 1 domain-containing protein</fullName>
    </recommendedName>
</protein>
<dbReference type="InterPro" id="IPR006527">
    <property type="entry name" value="F-box-assoc_dom_typ1"/>
</dbReference>
<organism evidence="2 3">
    <name type="scientific">Saponaria officinalis</name>
    <name type="common">Common soapwort</name>
    <name type="synonym">Lychnis saponaria</name>
    <dbReference type="NCBI Taxonomy" id="3572"/>
    <lineage>
        <taxon>Eukaryota</taxon>
        <taxon>Viridiplantae</taxon>
        <taxon>Streptophyta</taxon>
        <taxon>Embryophyta</taxon>
        <taxon>Tracheophyta</taxon>
        <taxon>Spermatophyta</taxon>
        <taxon>Magnoliopsida</taxon>
        <taxon>eudicotyledons</taxon>
        <taxon>Gunneridae</taxon>
        <taxon>Pentapetalae</taxon>
        <taxon>Caryophyllales</taxon>
        <taxon>Caryophyllaceae</taxon>
        <taxon>Caryophylleae</taxon>
        <taxon>Saponaria</taxon>
    </lineage>
</organism>
<keyword evidence="3" id="KW-1185">Reference proteome</keyword>
<dbReference type="InterPro" id="IPR050796">
    <property type="entry name" value="SCF_F-box_component"/>
</dbReference>
<dbReference type="EMBL" id="JBDFQZ010000010">
    <property type="protein sequence ID" value="KAK9684415.1"/>
    <property type="molecule type" value="Genomic_DNA"/>
</dbReference>
<dbReference type="Proteomes" id="UP001443914">
    <property type="component" value="Unassembled WGS sequence"/>
</dbReference>
<evidence type="ECO:0000259" key="1">
    <source>
        <dbReference type="Pfam" id="PF07734"/>
    </source>
</evidence>
<name>A0AAW1I719_SAPOF</name>
<dbReference type="PANTHER" id="PTHR31672:SF13">
    <property type="entry name" value="F-BOX PROTEIN CPR30-LIKE"/>
    <property type="match status" value="1"/>
</dbReference>
<dbReference type="NCBIfam" id="TIGR01640">
    <property type="entry name" value="F_box_assoc_1"/>
    <property type="match status" value="1"/>
</dbReference>
<sequence>MNFRQFKIMSAKKLAKLQRIDQFESPGRRIPHDLILFNILPRLPANSLLRFKSVCKKWLSDISILDFQKSHFQFSSQIPRFLLSHVSEVRKMFFLSYNESENTVRDLVELRCNELDEQRDGFFIVDSCNGVLCIHIMEEYFCLWNPVTNQYKTVPHYNETFDNVVSDVTLEAGGFGYISNVNDYKIFAMFLSHSDQRVCNFYLFSLNSGTWKRLTQLDESNYARKLCNDIASCIDETLYWPVSKPRNRTLVGYVGFDLQHERMKRVVKVPWLRRYAQVDEIFKVNGCMSLCCRKKLYGPVSDVWTLKKEIQGGLENWVKLASFDERNVEVRGFTANGKCLVQRYGQLELIDPCHQQDTDTDVSEKSVDCDLEVLQPALKHVDSLMPF</sequence>
<evidence type="ECO:0000313" key="2">
    <source>
        <dbReference type="EMBL" id="KAK9684415.1"/>
    </source>
</evidence>
<proteinExistence type="predicted"/>
<dbReference type="AlphaFoldDB" id="A0AAW1I719"/>
<dbReference type="InterPro" id="IPR036047">
    <property type="entry name" value="F-box-like_dom_sf"/>
</dbReference>
<dbReference type="InterPro" id="IPR017451">
    <property type="entry name" value="F-box-assoc_interact_dom"/>
</dbReference>